<dbReference type="EC" id="5.6.2.4" evidence="9"/>
<dbReference type="InterPro" id="IPR000212">
    <property type="entry name" value="DNA_helicase_UvrD/REP"/>
</dbReference>
<dbReference type="PANTHER" id="PTHR11070:SF2">
    <property type="entry name" value="ATP-DEPENDENT DNA HELICASE SRS2"/>
    <property type="match status" value="1"/>
</dbReference>
<evidence type="ECO:0000256" key="9">
    <source>
        <dbReference type="ARBA" id="ARBA00034808"/>
    </source>
</evidence>
<dbReference type="InterPro" id="IPR014016">
    <property type="entry name" value="UvrD-like_ATP-bd"/>
</dbReference>
<keyword evidence="6" id="KW-0238">DNA-binding</keyword>
<dbReference type="PROSITE" id="PS51198">
    <property type="entry name" value="UVRD_HELICASE_ATP_BIND"/>
    <property type="match status" value="1"/>
</dbReference>
<dbReference type="GO" id="GO:0016787">
    <property type="term" value="F:hydrolase activity"/>
    <property type="evidence" value="ECO:0007669"/>
    <property type="project" value="UniProtKB-UniRule"/>
</dbReference>
<evidence type="ECO:0000256" key="12">
    <source>
        <dbReference type="SAM" id="MobiDB-lite"/>
    </source>
</evidence>
<evidence type="ECO:0000256" key="10">
    <source>
        <dbReference type="ARBA" id="ARBA00048988"/>
    </source>
</evidence>
<reference evidence="16 17" key="1">
    <citation type="submission" date="2017-08" db="EMBL/GenBank/DDBJ databases">
        <title>Acidophilic green algal genome provides insights into adaptation to an acidic environment.</title>
        <authorList>
            <person name="Hirooka S."/>
            <person name="Hirose Y."/>
            <person name="Kanesaki Y."/>
            <person name="Higuchi S."/>
            <person name="Fujiwara T."/>
            <person name="Onuma R."/>
            <person name="Era A."/>
            <person name="Ohbayashi R."/>
            <person name="Uzuka A."/>
            <person name="Nozaki H."/>
            <person name="Yoshikawa H."/>
            <person name="Miyagishima S.Y."/>
        </authorList>
    </citation>
    <scope>NUCLEOTIDE SEQUENCE [LARGE SCALE GENOMIC DNA]</scope>
    <source>
        <strain evidence="16 17">NIES-2499</strain>
    </source>
</reference>
<evidence type="ECO:0000256" key="11">
    <source>
        <dbReference type="PROSITE-ProRule" id="PRU00560"/>
    </source>
</evidence>
<protein>
    <recommendedName>
        <fullName evidence="9">DNA 3'-5' helicase</fullName>
        <ecNumber evidence="9">5.6.2.4</ecNumber>
    </recommendedName>
</protein>
<keyword evidence="5 11" id="KW-0067">ATP-binding</keyword>
<dbReference type="GO" id="GO:0005524">
    <property type="term" value="F:ATP binding"/>
    <property type="evidence" value="ECO:0007669"/>
    <property type="project" value="UniProtKB-UniRule"/>
</dbReference>
<dbReference type="Proteomes" id="UP000232323">
    <property type="component" value="Unassembled WGS sequence"/>
</dbReference>
<sequence>MAELLVLGSLIGLLTDAEISSPPMLVPKFFVEKPTVQNCDKPRPPKGSELTGRILGESKTRTGAGSQDDYGKSTIQVYDTAKLKGKTTLAVYKGGISTVVKALIAPFLDVARVTDKKETPIGQTANLKGPAMGPVVSGEARPTIREDTSVEFVGPLSAKVFKMTVYDPNDVAKTTVRETTNSARPANVSGPYKLTLHSPDIARTTIRETQDGQVQCTNLSGPVQGHVYDGVAKTTIREQTSCASQAQNLQGPSRGIAESELFEAKTTIREQTSSASQAQNLHGPSRGVAESELFEAKTTIREQTSQQTFVMNLHGTKSGIVYDAAANVPRTTNREISSTCDVSNLSGPKKLYAFEGEAKTTIRESTCVPVDFNISSASHVGPVGPTDAPRTTNRELDFFDGTFAGSAFANTQTRVGLDDKPSMTLKDMIAETPGKKGAPYKSLDAAYASIEIQAKDTYRQYHTLNERKSAPERAGEDGYKVATYTAPETTRQHTSSEFTGAPGSTKDFRPVSREEYYNAETQCTGKEVLATNGKTFNPVGANAGPDSQLQGCFKSSKALLAADENFANYQQAPNYPITAPPQIGITTMRMPNYNQPPVDHDSGDPLLVLAAAGTGKTQAITCRIANLILVKGVPPEDILAITFTRKAAAEMRNRTALLCNMDEERLHSIGTFHGMCNSILRRNVSNTPLRPGFEILNVKSSKELLDGILEDACAASNINDESWIREFLNARKLDSASSLLQRIDEWRSKSIEPGDPVALVDNLDKVAFHAFQLYRAECLMSNVVDFSDIIALTNGLLESSRFDGYSHVIVDEFQDTNIAQLKLVRLLTGPNTQLVVVGDDYQAIHEWRGATVRNILEFEKTFPNARSISLSQNYRSKPGILELASRLIAHNKQQRHKLLVPTRTSAACMQVLKSDSPEEEAASLVKIALASNDKIAVLYRINAQSCPFEEALRSAGVSFVVRGGRAFFQRPEISAMLAMAGLASKGYVDDRTFEVLFLSSKGLGQKSLEKLKAKLKTNGRTLLSEALEAVGKRLLKFARSLESVSNIPEGTHPKDVIKAIINLMGFQGRENDDESPQANAEALLRISLRFTTMEDFLDYCALATTDENSDAQMTARVELMTIHSSKGLEFPCVFIAGCSEGQFPDFRSVRDGKVEEERRLCYVGITRAKDTLYLSTPSKVWGRPARQSRFLAEMGFPER</sequence>
<evidence type="ECO:0000256" key="5">
    <source>
        <dbReference type="ARBA" id="ARBA00022840"/>
    </source>
</evidence>
<dbReference type="GO" id="GO:0003677">
    <property type="term" value="F:DNA binding"/>
    <property type="evidence" value="ECO:0007669"/>
    <property type="project" value="UniProtKB-KW"/>
</dbReference>
<gene>
    <name evidence="16" type="ORF">CEUSTIGMA_g10759.t1</name>
</gene>
<keyword evidence="13" id="KW-0732">Signal</keyword>
<evidence type="ECO:0000256" key="7">
    <source>
        <dbReference type="ARBA" id="ARBA00023235"/>
    </source>
</evidence>
<feature type="domain" description="UvrD-like helicase C-terminal" evidence="15">
    <location>
        <begin position="878"/>
        <end position="1127"/>
    </location>
</feature>
<comment type="caution">
    <text evidence="16">The sequence shown here is derived from an EMBL/GenBank/DDBJ whole genome shotgun (WGS) entry which is preliminary data.</text>
</comment>
<keyword evidence="3 11" id="KW-0378">Hydrolase</keyword>
<feature type="region of interest" description="Disordered" evidence="12">
    <location>
        <begin position="488"/>
        <end position="509"/>
    </location>
</feature>
<keyword evidence="7" id="KW-0413">Isomerase</keyword>
<organism evidence="16 17">
    <name type="scientific">Chlamydomonas eustigma</name>
    <dbReference type="NCBI Taxonomy" id="1157962"/>
    <lineage>
        <taxon>Eukaryota</taxon>
        <taxon>Viridiplantae</taxon>
        <taxon>Chlorophyta</taxon>
        <taxon>core chlorophytes</taxon>
        <taxon>Chlorophyceae</taxon>
        <taxon>CS clade</taxon>
        <taxon>Chlamydomonadales</taxon>
        <taxon>Chlamydomonadaceae</taxon>
        <taxon>Chlamydomonas</taxon>
    </lineage>
</organism>
<evidence type="ECO:0000313" key="17">
    <source>
        <dbReference type="Proteomes" id="UP000232323"/>
    </source>
</evidence>
<dbReference type="InterPro" id="IPR013986">
    <property type="entry name" value="DExx_box_DNA_helicase_dom_sf"/>
</dbReference>
<dbReference type="STRING" id="1157962.A0A250XJX3"/>
<dbReference type="CDD" id="cd18807">
    <property type="entry name" value="SF1_C_UvrD"/>
    <property type="match status" value="1"/>
</dbReference>
<accession>A0A250XJX3</accession>
<evidence type="ECO:0000259" key="14">
    <source>
        <dbReference type="PROSITE" id="PS51198"/>
    </source>
</evidence>
<evidence type="ECO:0000259" key="15">
    <source>
        <dbReference type="PROSITE" id="PS51217"/>
    </source>
</evidence>
<comment type="catalytic activity">
    <reaction evidence="10">
        <text>ATP + H2O = ADP + phosphate + H(+)</text>
        <dbReference type="Rhea" id="RHEA:13065"/>
        <dbReference type="ChEBI" id="CHEBI:15377"/>
        <dbReference type="ChEBI" id="CHEBI:15378"/>
        <dbReference type="ChEBI" id="CHEBI:30616"/>
        <dbReference type="ChEBI" id="CHEBI:43474"/>
        <dbReference type="ChEBI" id="CHEBI:456216"/>
        <dbReference type="EC" id="5.6.2.4"/>
    </reaction>
</comment>
<dbReference type="InterPro" id="IPR027417">
    <property type="entry name" value="P-loop_NTPase"/>
</dbReference>
<name>A0A250XJX3_9CHLO</name>
<feature type="compositionally biased region" description="Polar residues" evidence="12">
    <location>
        <begin position="488"/>
        <end position="498"/>
    </location>
</feature>
<keyword evidence="4 11" id="KW-0347">Helicase</keyword>
<dbReference type="EMBL" id="BEGY01000096">
    <property type="protein sequence ID" value="GAX83333.1"/>
    <property type="molecule type" value="Genomic_DNA"/>
</dbReference>
<keyword evidence="2 11" id="KW-0547">Nucleotide-binding</keyword>
<evidence type="ECO:0000256" key="4">
    <source>
        <dbReference type="ARBA" id="ARBA00022806"/>
    </source>
</evidence>
<feature type="binding site" evidence="11">
    <location>
        <begin position="610"/>
        <end position="617"/>
    </location>
    <ligand>
        <name>ATP</name>
        <dbReference type="ChEBI" id="CHEBI:30616"/>
    </ligand>
</feature>
<evidence type="ECO:0000256" key="8">
    <source>
        <dbReference type="ARBA" id="ARBA00034617"/>
    </source>
</evidence>
<evidence type="ECO:0000256" key="2">
    <source>
        <dbReference type="ARBA" id="ARBA00022741"/>
    </source>
</evidence>
<dbReference type="Pfam" id="PF00580">
    <property type="entry name" value="UvrD-helicase"/>
    <property type="match status" value="1"/>
</dbReference>
<proteinExistence type="inferred from homology"/>
<evidence type="ECO:0000256" key="1">
    <source>
        <dbReference type="ARBA" id="ARBA00009922"/>
    </source>
</evidence>
<feature type="region of interest" description="Disordered" evidence="12">
    <location>
        <begin position="40"/>
        <end position="68"/>
    </location>
</feature>
<evidence type="ECO:0000313" key="16">
    <source>
        <dbReference type="EMBL" id="GAX83333.1"/>
    </source>
</evidence>
<evidence type="ECO:0000256" key="3">
    <source>
        <dbReference type="ARBA" id="ARBA00022801"/>
    </source>
</evidence>
<dbReference type="CDD" id="cd17932">
    <property type="entry name" value="DEXQc_UvrD"/>
    <property type="match status" value="1"/>
</dbReference>
<feature type="signal peptide" evidence="13">
    <location>
        <begin position="1"/>
        <end position="17"/>
    </location>
</feature>
<dbReference type="OrthoDB" id="542744at2759"/>
<dbReference type="PANTHER" id="PTHR11070">
    <property type="entry name" value="UVRD / RECB / PCRA DNA HELICASE FAMILY MEMBER"/>
    <property type="match status" value="1"/>
</dbReference>
<dbReference type="PROSITE" id="PS51217">
    <property type="entry name" value="UVRD_HELICASE_CTER"/>
    <property type="match status" value="1"/>
</dbReference>
<dbReference type="SUPFAM" id="SSF52540">
    <property type="entry name" value="P-loop containing nucleoside triphosphate hydrolases"/>
    <property type="match status" value="1"/>
</dbReference>
<dbReference type="AlphaFoldDB" id="A0A250XJX3"/>
<dbReference type="Gene3D" id="1.10.486.10">
    <property type="entry name" value="PCRA, domain 4"/>
    <property type="match status" value="1"/>
</dbReference>
<dbReference type="InterPro" id="IPR014017">
    <property type="entry name" value="DNA_helicase_UvrD-like_C"/>
</dbReference>
<evidence type="ECO:0000256" key="13">
    <source>
        <dbReference type="SAM" id="SignalP"/>
    </source>
</evidence>
<comment type="catalytic activity">
    <reaction evidence="8">
        <text>Couples ATP hydrolysis with the unwinding of duplex DNA by translocating in the 3'-5' direction.</text>
        <dbReference type="EC" id="5.6.2.4"/>
    </reaction>
</comment>
<feature type="chain" id="PRO_5012015735" description="DNA 3'-5' helicase" evidence="13">
    <location>
        <begin position="18"/>
        <end position="1199"/>
    </location>
</feature>
<dbReference type="Gene3D" id="1.10.10.160">
    <property type="match status" value="1"/>
</dbReference>
<keyword evidence="17" id="KW-1185">Reference proteome</keyword>
<feature type="domain" description="UvrD-like helicase ATP-binding" evidence="14">
    <location>
        <begin position="589"/>
        <end position="877"/>
    </location>
</feature>
<dbReference type="GO" id="GO:0043138">
    <property type="term" value="F:3'-5' DNA helicase activity"/>
    <property type="evidence" value="ECO:0007669"/>
    <property type="project" value="UniProtKB-EC"/>
</dbReference>
<evidence type="ECO:0000256" key="6">
    <source>
        <dbReference type="ARBA" id="ARBA00023125"/>
    </source>
</evidence>
<dbReference type="GO" id="GO:0000725">
    <property type="term" value="P:recombinational repair"/>
    <property type="evidence" value="ECO:0007669"/>
    <property type="project" value="TreeGrafter"/>
</dbReference>
<comment type="similarity">
    <text evidence="1">Belongs to the helicase family. UvrD subfamily.</text>
</comment>
<dbReference type="Gene3D" id="3.40.50.300">
    <property type="entry name" value="P-loop containing nucleotide triphosphate hydrolases"/>
    <property type="match status" value="2"/>
</dbReference>
<dbReference type="Pfam" id="PF13361">
    <property type="entry name" value="UvrD_C"/>
    <property type="match status" value="2"/>
</dbReference>